<keyword evidence="6 15" id="KW-0808">Transferase</keyword>
<dbReference type="NCBIfam" id="TIGR00482">
    <property type="entry name" value="nicotinate (nicotinamide) nucleotide adenylyltransferase"/>
    <property type="match status" value="1"/>
</dbReference>
<evidence type="ECO:0000256" key="5">
    <source>
        <dbReference type="ARBA" id="ARBA00022642"/>
    </source>
</evidence>
<comment type="catalytic activity">
    <reaction evidence="12 15">
        <text>nicotinate beta-D-ribonucleotide + ATP + H(+) = deamido-NAD(+) + diphosphate</text>
        <dbReference type="Rhea" id="RHEA:22860"/>
        <dbReference type="ChEBI" id="CHEBI:15378"/>
        <dbReference type="ChEBI" id="CHEBI:30616"/>
        <dbReference type="ChEBI" id="CHEBI:33019"/>
        <dbReference type="ChEBI" id="CHEBI:57502"/>
        <dbReference type="ChEBI" id="CHEBI:58437"/>
        <dbReference type="EC" id="2.7.7.18"/>
    </reaction>
</comment>
<comment type="function">
    <text evidence="14">Catalyzes the formation of NAD(+) from nicotinamide mononucleotide (NMN) and ATP. Can also use the deamidated form; nicotinic acid mononucleotide (NaMN) as substrate.</text>
</comment>
<evidence type="ECO:0000256" key="10">
    <source>
        <dbReference type="ARBA" id="ARBA00022840"/>
    </source>
</evidence>
<comment type="similarity">
    <text evidence="4 15">Belongs to the eukaryotic NMN adenylyltransferase family.</text>
</comment>
<name>A0A2P2M2J1_RHIMU</name>
<dbReference type="InterPro" id="IPR005248">
    <property type="entry name" value="NadD/NMNAT"/>
</dbReference>
<dbReference type="EC" id="2.7.7.1" evidence="15"/>
<dbReference type="GO" id="GO:0000309">
    <property type="term" value="F:nicotinamide-nucleotide adenylyltransferase activity"/>
    <property type="evidence" value="ECO:0007669"/>
    <property type="project" value="UniProtKB-EC"/>
</dbReference>
<accession>A0A2P2M2J1</accession>
<evidence type="ECO:0000256" key="1">
    <source>
        <dbReference type="ARBA" id="ARBA00001968"/>
    </source>
</evidence>
<dbReference type="InterPro" id="IPR004821">
    <property type="entry name" value="Cyt_trans-like"/>
</dbReference>
<protein>
    <recommendedName>
        <fullName evidence="15">Nicotinamide-nucleotide adenylyltransferase</fullName>
        <ecNumber evidence="15">2.7.7.1</ecNumber>
        <ecNumber evidence="15">2.7.7.18</ecNumber>
    </recommendedName>
</protein>
<dbReference type="FunFam" id="3.40.50.620:FF:000200">
    <property type="entry name" value="Nicotinamide-nucleotide adenylyltransferase"/>
    <property type="match status" value="1"/>
</dbReference>
<dbReference type="CDD" id="cd09286">
    <property type="entry name" value="NMNAT_Eukarya"/>
    <property type="match status" value="1"/>
</dbReference>
<comment type="pathway">
    <text evidence="2 15">Cofactor biosynthesis; NAD(+) biosynthesis; NAD(+) from nicotinamide D-ribonucleotide: step 1/1.</text>
</comment>
<keyword evidence="7 15" id="KW-0548">Nucleotidyltransferase</keyword>
<comment type="catalytic activity">
    <reaction evidence="13 15">
        <text>beta-nicotinamide D-ribonucleotide + ATP + H(+) = diphosphate + NAD(+)</text>
        <dbReference type="Rhea" id="RHEA:21360"/>
        <dbReference type="ChEBI" id="CHEBI:14649"/>
        <dbReference type="ChEBI" id="CHEBI:15378"/>
        <dbReference type="ChEBI" id="CHEBI:30616"/>
        <dbReference type="ChEBI" id="CHEBI:33019"/>
        <dbReference type="ChEBI" id="CHEBI:57540"/>
        <dbReference type="EC" id="2.7.7.1"/>
    </reaction>
</comment>
<evidence type="ECO:0000259" key="16">
    <source>
        <dbReference type="Pfam" id="PF01467"/>
    </source>
</evidence>
<dbReference type="UniPathway" id="UPA00253">
    <property type="reaction ID" value="UER00332"/>
</dbReference>
<dbReference type="InterPro" id="IPR014729">
    <property type="entry name" value="Rossmann-like_a/b/a_fold"/>
</dbReference>
<keyword evidence="8" id="KW-0479">Metal-binding</keyword>
<dbReference type="EC" id="2.7.7.18" evidence="15"/>
<comment type="pathway">
    <text evidence="3">Cofactor biosynthesis; NAD(+) biosynthesis; deamido-NAD(+) from nicotinate D-ribonucleotide: step 1/1.</text>
</comment>
<evidence type="ECO:0000313" key="17">
    <source>
        <dbReference type="EMBL" id="MBX24411.1"/>
    </source>
</evidence>
<keyword evidence="5 15" id="KW-0662">Pyridine nucleotide biosynthesis</keyword>
<sequence length="244" mass="28226">MDFPLPLEKVYPQPPYSFGDDNNINVILVATGSFNPPTFMHLRMFELARDALRLEGYRVIAGYMSPVSDAYNKPGLVSSEHRLCMCNLACESSEFIMVDSWEANQTSYQRSLTILERIHSFFINKLHIPKESLKVMLVCGSDLIQSFSIPGFWIREQVRIICKDYGVVCIRREGQDVEKIIYEDEILRENMDNIKLVEDEVPNHISSTKVRECSLNGLSIKYLTADRVIQYIKEQQLYLKQNNK</sequence>
<dbReference type="Pfam" id="PF01467">
    <property type="entry name" value="CTP_transf_like"/>
    <property type="match status" value="1"/>
</dbReference>
<dbReference type="Gene3D" id="3.40.50.620">
    <property type="entry name" value="HUPs"/>
    <property type="match status" value="1"/>
</dbReference>
<evidence type="ECO:0000256" key="8">
    <source>
        <dbReference type="ARBA" id="ARBA00022723"/>
    </source>
</evidence>
<dbReference type="InterPro" id="IPR045094">
    <property type="entry name" value="NMNAT_euk"/>
</dbReference>
<dbReference type="PANTHER" id="PTHR12039:SF0">
    <property type="entry name" value="NICOTINAMIDE-NUCLEOTIDE ADENYLYLTRANSFERASE"/>
    <property type="match status" value="1"/>
</dbReference>
<dbReference type="GO" id="GO:0005524">
    <property type="term" value="F:ATP binding"/>
    <property type="evidence" value="ECO:0007669"/>
    <property type="project" value="UniProtKB-KW"/>
</dbReference>
<dbReference type="InterPro" id="IPR051182">
    <property type="entry name" value="Euk_NMN_adenylyltrnsfrase"/>
</dbReference>
<evidence type="ECO:0000256" key="4">
    <source>
        <dbReference type="ARBA" id="ARBA00007064"/>
    </source>
</evidence>
<dbReference type="EMBL" id="GGEC01043927">
    <property type="protein sequence ID" value="MBX24411.1"/>
    <property type="molecule type" value="Transcribed_RNA"/>
</dbReference>
<dbReference type="GO" id="GO:0046872">
    <property type="term" value="F:metal ion binding"/>
    <property type="evidence" value="ECO:0007669"/>
    <property type="project" value="UniProtKB-KW"/>
</dbReference>
<dbReference type="GO" id="GO:0009435">
    <property type="term" value="P:NAD+ biosynthetic process"/>
    <property type="evidence" value="ECO:0007669"/>
    <property type="project" value="UniProtKB-UniPathway"/>
</dbReference>
<evidence type="ECO:0000256" key="9">
    <source>
        <dbReference type="ARBA" id="ARBA00022741"/>
    </source>
</evidence>
<proteinExistence type="inferred from homology"/>
<evidence type="ECO:0000256" key="14">
    <source>
        <dbReference type="ARBA" id="ARBA00054019"/>
    </source>
</evidence>
<keyword evidence="9 15" id="KW-0547">Nucleotide-binding</keyword>
<feature type="domain" description="Cytidyltransferase-like" evidence="16">
    <location>
        <begin position="30"/>
        <end position="212"/>
    </location>
</feature>
<evidence type="ECO:0000256" key="12">
    <source>
        <dbReference type="ARBA" id="ARBA00048721"/>
    </source>
</evidence>
<evidence type="ECO:0000256" key="6">
    <source>
        <dbReference type="ARBA" id="ARBA00022679"/>
    </source>
</evidence>
<keyword evidence="10 15" id="KW-0067">ATP-binding</keyword>
<evidence type="ECO:0000256" key="2">
    <source>
        <dbReference type="ARBA" id="ARBA00004658"/>
    </source>
</evidence>
<organism evidence="17">
    <name type="scientific">Rhizophora mucronata</name>
    <name type="common">Asiatic mangrove</name>
    <dbReference type="NCBI Taxonomy" id="61149"/>
    <lineage>
        <taxon>Eukaryota</taxon>
        <taxon>Viridiplantae</taxon>
        <taxon>Streptophyta</taxon>
        <taxon>Embryophyta</taxon>
        <taxon>Tracheophyta</taxon>
        <taxon>Spermatophyta</taxon>
        <taxon>Magnoliopsida</taxon>
        <taxon>eudicotyledons</taxon>
        <taxon>Gunneridae</taxon>
        <taxon>Pentapetalae</taxon>
        <taxon>rosids</taxon>
        <taxon>fabids</taxon>
        <taxon>Malpighiales</taxon>
        <taxon>Rhizophoraceae</taxon>
        <taxon>Rhizophora</taxon>
    </lineage>
</organism>
<dbReference type="PANTHER" id="PTHR12039">
    <property type="entry name" value="NICOTINAMIDE MONONUCLEOTIDE ADENYLYLTRANSFERASE"/>
    <property type="match status" value="1"/>
</dbReference>
<evidence type="ECO:0000256" key="13">
    <source>
        <dbReference type="ARBA" id="ARBA00049001"/>
    </source>
</evidence>
<evidence type="ECO:0000256" key="7">
    <source>
        <dbReference type="ARBA" id="ARBA00022695"/>
    </source>
</evidence>
<comment type="cofactor">
    <cofactor evidence="1">
        <name>a divalent metal cation</name>
        <dbReference type="ChEBI" id="CHEBI:60240"/>
    </cofactor>
</comment>
<evidence type="ECO:0000256" key="11">
    <source>
        <dbReference type="ARBA" id="ARBA00023027"/>
    </source>
</evidence>
<evidence type="ECO:0000256" key="15">
    <source>
        <dbReference type="RuleBase" id="RU362021"/>
    </source>
</evidence>
<evidence type="ECO:0000256" key="3">
    <source>
        <dbReference type="ARBA" id="ARBA00005019"/>
    </source>
</evidence>
<keyword evidence="11 15" id="KW-0520">NAD</keyword>
<reference evidence="17" key="1">
    <citation type="submission" date="2018-02" db="EMBL/GenBank/DDBJ databases">
        <title>Rhizophora mucronata_Transcriptome.</title>
        <authorList>
            <person name="Meera S.P."/>
            <person name="Sreeshan A."/>
            <person name="Augustine A."/>
        </authorList>
    </citation>
    <scope>NUCLEOTIDE SEQUENCE</scope>
    <source>
        <tissue evidence="17">Leaf</tissue>
    </source>
</reference>
<dbReference type="SUPFAM" id="SSF52374">
    <property type="entry name" value="Nucleotidylyl transferase"/>
    <property type="match status" value="1"/>
</dbReference>
<dbReference type="AlphaFoldDB" id="A0A2P2M2J1"/>
<dbReference type="GO" id="GO:0004515">
    <property type="term" value="F:nicotinate-nucleotide adenylyltransferase activity"/>
    <property type="evidence" value="ECO:0007669"/>
    <property type="project" value="UniProtKB-EC"/>
</dbReference>